<dbReference type="EMBL" id="LN515531">
    <property type="protein sequence ID" value="CEA12769.1"/>
    <property type="molecule type" value="Genomic_DNA"/>
</dbReference>
<evidence type="ECO:0000313" key="1">
    <source>
        <dbReference type="EMBL" id="CEA12769.1"/>
    </source>
</evidence>
<organism evidence="1">
    <name type="scientific">Methanobacterium formicicum</name>
    <dbReference type="NCBI Taxonomy" id="2162"/>
    <lineage>
        <taxon>Archaea</taxon>
        <taxon>Methanobacteriati</taxon>
        <taxon>Methanobacteriota</taxon>
        <taxon>Methanomada group</taxon>
        <taxon>Methanobacteria</taxon>
        <taxon>Methanobacteriales</taxon>
        <taxon>Methanobacteriaceae</taxon>
        <taxon>Methanobacterium</taxon>
    </lineage>
</organism>
<name>A0A090I1Q6_METFO</name>
<dbReference type="KEGG" id="mfi:DSM1535_0406"/>
<sequence length="275" mass="30417">MADPATRMEDYYKILHHLREFKVDRQYPYSFESSDNVKPSSKCQLVAGSVHINLLRFTGMADDVIVIPTLQRDYFSIDSVEIKLTPGSELDPSKSSLGFHDTMGAEVTLLTLQGSGDIISAGQSGAVTFKVNDQGMDPKSQLLSGIKSLSIHLDTTLDSLDIIDIIFRNNSPVCTLESLDLGLIDGENYVRDGLQTDTLPESLLKYKYIAAAAMTWLTRWEHEGQVMGDGTQKSKNYADRLLGIVDRAIDTYKNTPADDNIDDGINEDLIGFSLI</sequence>
<dbReference type="AlphaFoldDB" id="A0A090I1Q6"/>
<proteinExistence type="predicted"/>
<accession>A0A090I1Q6</accession>
<protein>
    <submittedName>
        <fullName evidence="1">Uncharacterized protein</fullName>
    </submittedName>
</protein>
<gene>
    <name evidence="1" type="ORF">DSM1535_0406</name>
</gene>
<reference evidence="1" key="1">
    <citation type="submission" date="2014-08" db="EMBL/GenBank/DDBJ databases">
        <authorList>
            <person name="Wibberg D."/>
        </authorList>
    </citation>
    <scope>NUCLEOTIDE SEQUENCE</scope>
</reference>
<dbReference type="PATRIC" id="fig|2162.9.peg.424"/>
<dbReference type="RefSeq" id="WP_048072070.1">
    <property type="nucleotide sequence ID" value="NZ_JARVXG010000051.1"/>
</dbReference>